<reference evidence="4" key="1">
    <citation type="submission" date="2018-10" db="EMBL/GenBank/DDBJ databases">
        <title>Transcriptome assembly of Aceria tosichella (Wheat curl mite) Type 2.</title>
        <authorList>
            <person name="Scully E.D."/>
            <person name="Geib S.M."/>
            <person name="Palmer N.A."/>
            <person name="Gupta A.K."/>
            <person name="Sarath G."/>
            <person name="Tatineni S."/>
        </authorList>
    </citation>
    <scope>NUCLEOTIDE SEQUENCE</scope>
    <source>
        <strain evidence="4">LincolnNE</strain>
    </source>
</reference>
<feature type="binding site" description="axial binding residue" evidence="2">
    <location>
        <position position="1760"/>
    </location>
    <ligand>
        <name>heme b</name>
        <dbReference type="ChEBI" id="CHEBI:60344"/>
    </ligand>
    <ligandPart>
        <name>Fe</name>
        <dbReference type="ChEBI" id="CHEBI:18248"/>
    </ligandPart>
</feature>
<feature type="compositionally biased region" description="Low complexity" evidence="3">
    <location>
        <begin position="315"/>
        <end position="331"/>
    </location>
</feature>
<dbReference type="InterPro" id="IPR037120">
    <property type="entry name" value="Haem_peroxidase_sf_animal"/>
</dbReference>
<dbReference type="GO" id="GO:0020037">
    <property type="term" value="F:heme binding"/>
    <property type="evidence" value="ECO:0007669"/>
    <property type="project" value="InterPro"/>
</dbReference>
<organism evidence="4">
    <name type="scientific">Aceria tosichella</name>
    <name type="common">wheat curl mite</name>
    <dbReference type="NCBI Taxonomy" id="561515"/>
    <lineage>
        <taxon>Eukaryota</taxon>
        <taxon>Metazoa</taxon>
        <taxon>Ecdysozoa</taxon>
        <taxon>Arthropoda</taxon>
        <taxon>Chelicerata</taxon>
        <taxon>Arachnida</taxon>
        <taxon>Acari</taxon>
        <taxon>Acariformes</taxon>
        <taxon>Trombidiformes</taxon>
        <taxon>Prostigmata</taxon>
        <taxon>Eupodina</taxon>
        <taxon>Eriophyoidea</taxon>
        <taxon>Eriophyidae</taxon>
        <taxon>Eriophyinae</taxon>
        <taxon>Aceriini</taxon>
        <taxon>Aceria</taxon>
    </lineage>
</organism>
<dbReference type="GO" id="GO:0046872">
    <property type="term" value="F:metal ion binding"/>
    <property type="evidence" value="ECO:0007669"/>
    <property type="project" value="UniProtKB-KW"/>
</dbReference>
<keyword evidence="1 4" id="KW-0575">Peroxidase</keyword>
<evidence type="ECO:0000256" key="3">
    <source>
        <dbReference type="SAM" id="MobiDB-lite"/>
    </source>
</evidence>
<keyword evidence="2" id="KW-0408">Iron</keyword>
<dbReference type="GO" id="GO:0006979">
    <property type="term" value="P:response to oxidative stress"/>
    <property type="evidence" value="ECO:0007669"/>
    <property type="project" value="InterPro"/>
</dbReference>
<keyword evidence="2" id="KW-0349">Heme</keyword>
<proteinExistence type="predicted"/>
<evidence type="ECO:0000256" key="1">
    <source>
        <dbReference type="ARBA" id="ARBA00022559"/>
    </source>
</evidence>
<dbReference type="InterPro" id="IPR010255">
    <property type="entry name" value="Haem_peroxidase_sf"/>
</dbReference>
<dbReference type="FunFam" id="1.10.640.10:FF:000006">
    <property type="entry name" value="Double oxidase: two peroxidase domains"/>
    <property type="match status" value="1"/>
</dbReference>
<dbReference type="Gene3D" id="1.10.640.10">
    <property type="entry name" value="Haem peroxidase domain superfamily, animal type"/>
    <property type="match status" value="2"/>
</dbReference>
<feature type="region of interest" description="Disordered" evidence="3">
    <location>
        <begin position="517"/>
        <end position="550"/>
    </location>
</feature>
<gene>
    <name evidence="4" type="primary">pxt_2</name>
    <name evidence="4" type="ORF">g.14082</name>
</gene>
<dbReference type="GO" id="GO:0004601">
    <property type="term" value="F:peroxidase activity"/>
    <property type="evidence" value="ECO:0007669"/>
    <property type="project" value="UniProtKB-KW"/>
</dbReference>
<sequence length="2089" mass="231494">MFARTPSGCHTRGAYASCLGSAQVKRQRATRNDESQMRAGNLCRLDKLVDDNEIENGIMMPIQKQQPKLAKVTTKTSNENDVMRNLKGPLNMNNNIVLKPDRVSTRDYRTSDTQNNRAISRMAPLSPLPQSGTAVAAAIKRHRKGPLKLAETMMLMGIDTNTTTGVTSTSTTRSITRHKWPHAARFNTAPNNDDLKQNFLARPRASTTKLSLSIIYQQTLLVSVVALAVMISASLAVGQLLAPLSVIPPHDHHLQHHNQYLPSAVVGANIDETIGGGQNEAALVESHESSRLGLNRPTSELDDSAPSASTMQTLRLARQSASQQQQQLPPQDTDGAQEDSLIQQQPYDYHANMPVITKRELANAIKQATANVDKQLSLGGSQNLAALAASGGGSPLDALGDQNNDILLEAGWLASSMFHKPAPDEAFILNQTRQALISEEATRILTKQYRLNWHQTIRGLPLISVDQTPLGRQCPRPARTFSCIPGRYRSLSGHCNNVQQPDWGSAQTPLVRYAPARYSDNISRPPRASARDLTTAGATEPAPTAAVGNPLPSARQVSLAVYEAAAQLASSDPNGSQPQSPGSISSLLQQSHSHLTTMLSFFGQFVFHDLAFVPQFSKSIKCCRQSSNNNNKPPHPECMPIEFKPTSGPGFCLDYVRSVPATRNGCNLGPRDQLNLVSSFLDGSVIYGSSEAQMRQLRSFSGGRLRSQRLSGGASGTGSQQQQLELLPQIKWLMADASNETDPHWWAAASECLQMASMRRRMQQAPLGQATNSRLEDSPSSMMEQMNLNCFQAGDTRANENIGLTLMHTIWMREHNLIAEKLAQLNRHWHDQRLFEEARRIVVAELQQIAYNELLPAILGEEIMQRFNLTTQNQGYFQGYDPSLNPGVSNELASAVFPFILATIPSALERYSGRLEMLGSTQLADTFMDGSDLFKRNKFAQYLTGMMSQNAMEPALGLVPMTMTMSMNTMRSETRRNNTVATSALAPQLDAVALTIQQGRDHGLRSYLYWRRVCQLRPVVKSWQDLAQVMPSSTVERLQQVYASVEQLDLYLALLENPAPGASLGPTFVCLLARQFYQLKHGDRYWFENDLPGLAFTPKQLDEIRQTSLAKVMCRNSQASISFIQPSPMLASDPFLNAYQYCTNKAMVDLDLSRWRQPVNSAQQIADEQLADELVGGGGSSLRHHEHFGNVHALTRGKRMIAENVELITEHLATMRSRLDELAHQESAQIKSAMAAKSRARRAALGGNGKGATSSEHQHQHAGRGYRYLPRPKRQALSINNQSVILELATNEVVRSLLRQGKDRERPQSIQNDIRDFLYSLESIQLDNLLDNSAGSDSLEQFIASANSFFLTEEQRLRLAASGDATLSSDPLNEILTSTATASISTSSRSNSISMNCQDDDRAYPCDHTSPFRTITGWCNNLLQPKFGQSFTLHDRILPNAYQDGLAKPRQFSVLATSANQLLRLPSARLISTTMHDDRSQLHVRYSLALMQFGQFGVDHDLTRTPFSVALDGTLLDCSACDSQRTVHRDCLPIEVPDNDAHYQQPAARQTGGRQGGGIVTKKCLHFVRSLNGQQALGPRQQLNALTAYLDASQVYGSDNCEAKSLRSFQGGRLNSSAYPVQANLNYVPREILPITRLNPECVTPNGLCFHAGDQRASEQPGLTAIHTIFMRLHNSIVDQLASINRHWNDEKLYQHGRRIVGAILQRITYNEFAPRLLGLDYMSKFDLMLKQVGYSDQYDDTCSASILTEFASAAFRMGHSLIRGSFPLLNRQYKQAGKALQLRTAFFNSDRILSEPQLIDSIMRGIVTTPIETLDNSVTEELTNHLFEKPREPFSGMDLISLNIQRARDHGIPGYNRYRQKCNLTRARTFDELSGEIPARLVKRLSTLYASVDDIDLFTGGLSELPVHGGIIGPTFGCIIGMQLSRLKRCDRFWHETSDPFVRFSAAQLAEIRKMTLAKVICSQSDSIDTIQRQAMDVPDNYLNPRVPCGSLPGLDLSVWRENQKSCLINKIKIELGQSKRVNPCKSCTCTLEGPVCRTAKINCFKMMQKGGGSRQGSSASFNQIMADKSCLVQCAWALDMQQQQQLQ</sequence>
<feature type="compositionally biased region" description="Low complexity" evidence="3">
    <location>
        <begin position="534"/>
        <end position="546"/>
    </location>
</feature>
<keyword evidence="1 4" id="KW-0560">Oxidoreductase</keyword>
<accession>A0A6G1S7L7</accession>
<dbReference type="Pfam" id="PF03098">
    <property type="entry name" value="An_peroxidase"/>
    <property type="match status" value="2"/>
</dbReference>
<evidence type="ECO:0000256" key="2">
    <source>
        <dbReference type="PIRSR" id="PIRSR619791-2"/>
    </source>
</evidence>
<evidence type="ECO:0000313" key="4">
    <source>
        <dbReference type="EMBL" id="MDE46157.1"/>
    </source>
</evidence>
<protein>
    <submittedName>
        <fullName evidence="4">Chorion peroxidase</fullName>
    </submittedName>
</protein>
<name>A0A6G1S7L7_9ACAR</name>
<feature type="region of interest" description="Disordered" evidence="3">
    <location>
        <begin position="285"/>
        <end position="337"/>
    </location>
</feature>
<dbReference type="PANTHER" id="PTHR11475:SF134">
    <property type="entry name" value="LD42267P"/>
    <property type="match status" value="1"/>
</dbReference>
<dbReference type="PANTHER" id="PTHR11475">
    <property type="entry name" value="OXIDASE/PEROXIDASE"/>
    <property type="match status" value="1"/>
</dbReference>
<dbReference type="InterPro" id="IPR019791">
    <property type="entry name" value="Haem_peroxidase_animal"/>
</dbReference>
<dbReference type="PROSITE" id="PS50292">
    <property type="entry name" value="PEROXIDASE_3"/>
    <property type="match status" value="2"/>
</dbReference>
<keyword evidence="2" id="KW-0479">Metal-binding</keyword>
<dbReference type="PRINTS" id="PR00457">
    <property type="entry name" value="ANPEROXIDASE"/>
</dbReference>
<dbReference type="SUPFAM" id="SSF48113">
    <property type="entry name" value="Heme-dependent peroxidases"/>
    <property type="match status" value="2"/>
</dbReference>
<dbReference type="EMBL" id="GGYP01001386">
    <property type="protein sequence ID" value="MDE46157.1"/>
    <property type="molecule type" value="Transcribed_RNA"/>
</dbReference>
<dbReference type="CDD" id="cd09823">
    <property type="entry name" value="peroxinectin_like"/>
    <property type="match status" value="2"/>
</dbReference>